<name>A0A8S3X1U7_PARAO</name>
<feature type="region of interest" description="Disordered" evidence="2">
    <location>
        <begin position="93"/>
        <end position="147"/>
    </location>
</feature>
<comment type="caution">
    <text evidence="3">The sequence shown here is derived from an EMBL/GenBank/DDBJ whole genome shotgun (WGS) entry which is preliminary data.</text>
</comment>
<feature type="compositionally biased region" description="Basic residues" evidence="2">
    <location>
        <begin position="46"/>
        <end position="55"/>
    </location>
</feature>
<dbReference type="OrthoDB" id="6375801at2759"/>
<keyword evidence="4" id="KW-1185">Reference proteome</keyword>
<feature type="region of interest" description="Disordered" evidence="2">
    <location>
        <begin position="30"/>
        <end position="55"/>
    </location>
</feature>
<dbReference type="Proteomes" id="UP000691718">
    <property type="component" value="Unassembled WGS sequence"/>
</dbReference>
<evidence type="ECO:0000313" key="4">
    <source>
        <dbReference type="Proteomes" id="UP000691718"/>
    </source>
</evidence>
<feature type="compositionally biased region" description="Basic and acidic residues" evidence="2">
    <location>
        <begin position="30"/>
        <end position="45"/>
    </location>
</feature>
<dbReference type="AlphaFoldDB" id="A0A8S3X1U7"/>
<sequence length="202" mass="24086">MPPKKKPKTKEEIKEQKRIAERLRYQRLKNDPVKREQLKEKERRNYQRKKEKGIRKSVKYISRREQKAVTKEWRKHCATYRAKKKALKEITNNFVRHNTPESDGSPSPQSSVAPSILPMTTPRSDASNARKRNARKKRDKIIKDKDKKIEYYRKKSEKYRKRLERLEKAKTKKNVDTPNTKLTEMCDSPGARREVVKKGAIR</sequence>
<feature type="compositionally biased region" description="Polar residues" evidence="2">
    <location>
        <begin position="93"/>
        <end position="113"/>
    </location>
</feature>
<dbReference type="EMBL" id="CAJQZP010000929">
    <property type="protein sequence ID" value="CAG4996752.1"/>
    <property type="molecule type" value="Genomic_DNA"/>
</dbReference>
<gene>
    <name evidence="3" type="ORF">PAPOLLO_LOCUS13066</name>
</gene>
<proteinExistence type="predicted"/>
<organism evidence="3 4">
    <name type="scientific">Parnassius apollo</name>
    <name type="common">Apollo butterfly</name>
    <name type="synonym">Papilio apollo</name>
    <dbReference type="NCBI Taxonomy" id="110799"/>
    <lineage>
        <taxon>Eukaryota</taxon>
        <taxon>Metazoa</taxon>
        <taxon>Ecdysozoa</taxon>
        <taxon>Arthropoda</taxon>
        <taxon>Hexapoda</taxon>
        <taxon>Insecta</taxon>
        <taxon>Pterygota</taxon>
        <taxon>Neoptera</taxon>
        <taxon>Endopterygota</taxon>
        <taxon>Lepidoptera</taxon>
        <taxon>Glossata</taxon>
        <taxon>Ditrysia</taxon>
        <taxon>Papilionoidea</taxon>
        <taxon>Papilionidae</taxon>
        <taxon>Parnassiinae</taxon>
        <taxon>Parnassini</taxon>
        <taxon>Parnassius</taxon>
        <taxon>Parnassius</taxon>
    </lineage>
</organism>
<evidence type="ECO:0000256" key="1">
    <source>
        <dbReference type="SAM" id="Coils"/>
    </source>
</evidence>
<accession>A0A8S3X1U7</accession>
<evidence type="ECO:0000256" key="2">
    <source>
        <dbReference type="SAM" id="MobiDB-lite"/>
    </source>
</evidence>
<feature type="coiled-coil region" evidence="1">
    <location>
        <begin position="149"/>
        <end position="176"/>
    </location>
</feature>
<keyword evidence="1" id="KW-0175">Coiled coil</keyword>
<protein>
    <submittedName>
        <fullName evidence="3">(apollo) hypothetical protein</fullName>
    </submittedName>
</protein>
<evidence type="ECO:0000313" key="3">
    <source>
        <dbReference type="EMBL" id="CAG4996752.1"/>
    </source>
</evidence>
<feature type="compositionally biased region" description="Basic residues" evidence="2">
    <location>
        <begin position="129"/>
        <end position="140"/>
    </location>
</feature>
<reference evidence="3" key="1">
    <citation type="submission" date="2021-04" db="EMBL/GenBank/DDBJ databases">
        <authorList>
            <person name="Tunstrom K."/>
        </authorList>
    </citation>
    <scope>NUCLEOTIDE SEQUENCE</scope>
</reference>